<feature type="domain" description="SCP" evidence="1">
    <location>
        <begin position="26"/>
        <end position="148"/>
    </location>
</feature>
<dbReference type="PANTHER" id="PTHR31157">
    <property type="entry name" value="SCP DOMAIN-CONTAINING PROTEIN"/>
    <property type="match status" value="1"/>
</dbReference>
<name>A0A510VMV7_9LACO</name>
<evidence type="ECO:0000313" key="2">
    <source>
        <dbReference type="EMBL" id="GEK28136.1"/>
    </source>
</evidence>
<gene>
    <name evidence="2" type="ORF">LSI01_04470</name>
</gene>
<organism evidence="2 3">
    <name type="scientific">Furfurilactobacillus siliginis</name>
    <dbReference type="NCBI Taxonomy" id="348151"/>
    <lineage>
        <taxon>Bacteria</taxon>
        <taxon>Bacillati</taxon>
        <taxon>Bacillota</taxon>
        <taxon>Bacilli</taxon>
        <taxon>Lactobacillales</taxon>
        <taxon>Lactobacillaceae</taxon>
        <taxon>Furfurilactobacillus</taxon>
    </lineage>
</organism>
<reference evidence="2 3" key="1">
    <citation type="submission" date="2019-07" db="EMBL/GenBank/DDBJ databases">
        <title>Whole genome shotgun sequence of Lactobacillus siliginis NBRC 101315.</title>
        <authorList>
            <person name="Hosoyama A."/>
            <person name="Uohara A."/>
            <person name="Ohji S."/>
            <person name="Ichikawa N."/>
        </authorList>
    </citation>
    <scope>NUCLEOTIDE SEQUENCE [LARGE SCALE GENOMIC DNA]</scope>
    <source>
        <strain evidence="2 3">NBRC 101315</strain>
    </source>
</reference>
<dbReference type="InterPro" id="IPR035940">
    <property type="entry name" value="CAP_sf"/>
</dbReference>
<comment type="caution">
    <text evidence="2">The sequence shown here is derived from an EMBL/GenBank/DDBJ whole genome shotgun (WGS) entry which is preliminary data.</text>
</comment>
<dbReference type="SUPFAM" id="SSF55797">
    <property type="entry name" value="PR-1-like"/>
    <property type="match status" value="1"/>
</dbReference>
<evidence type="ECO:0000259" key="1">
    <source>
        <dbReference type="Pfam" id="PF00188"/>
    </source>
</evidence>
<dbReference type="Pfam" id="PF00188">
    <property type="entry name" value="CAP"/>
    <property type="match status" value="1"/>
</dbReference>
<protein>
    <recommendedName>
        <fullName evidence="1">SCP domain-containing protein</fullName>
    </recommendedName>
</protein>
<accession>A0A510VMV7</accession>
<dbReference type="InterPro" id="IPR014044">
    <property type="entry name" value="CAP_dom"/>
</dbReference>
<evidence type="ECO:0000313" key="3">
    <source>
        <dbReference type="Proteomes" id="UP000321429"/>
    </source>
</evidence>
<dbReference type="AlphaFoldDB" id="A0A510VMV7"/>
<dbReference type="PANTHER" id="PTHR31157:SF1">
    <property type="entry name" value="SCP DOMAIN-CONTAINING PROTEIN"/>
    <property type="match status" value="1"/>
</dbReference>
<sequence length="281" mass="31407">MYQIKPRFNTRLQRGQLTPHYQNQLLAYVNFYRDLAGLQPVRYGFNTNQQAQVAAATMAASGGFSHGLTGLKRPHTVTKQQWQTGQQVTAVSNIGEMNDPERIDATIGNYVRDNFNVEGNNTGHRAWLMSPVIHTIGIGVANQAHAKFAYSDVYFADQAQRSITPNRATVVNYPSAGVFPRELLVSDVAKHPIYWSSNFTMAQPTNGPVKVTITDTTTKQTKAAKDVVMDGKQRFGQFGAIIHYQPTLAIKNGHHYVVKITGLQHYPKGYQYDFKPFSLTN</sequence>
<dbReference type="Proteomes" id="UP000321429">
    <property type="component" value="Unassembled WGS sequence"/>
</dbReference>
<proteinExistence type="predicted"/>
<dbReference type="Gene3D" id="3.40.33.10">
    <property type="entry name" value="CAP"/>
    <property type="match status" value="1"/>
</dbReference>
<dbReference type="EMBL" id="BJUD01000004">
    <property type="protein sequence ID" value="GEK28136.1"/>
    <property type="molecule type" value="Genomic_DNA"/>
</dbReference>